<evidence type="ECO:0000313" key="2">
    <source>
        <dbReference type="EMBL" id="KAI1709524.1"/>
    </source>
</evidence>
<accession>A0AAD4MXT2</accession>
<dbReference type="AlphaFoldDB" id="A0AAD4MXT2"/>
<keyword evidence="3" id="KW-1185">Reference proteome</keyword>
<gene>
    <name evidence="2" type="ORF">DdX_11312</name>
</gene>
<comment type="caution">
    <text evidence="2">The sequence shown here is derived from an EMBL/GenBank/DDBJ whole genome shotgun (WGS) entry which is preliminary data.</text>
</comment>
<protein>
    <submittedName>
        <fullName evidence="2">Uncharacterized protein</fullName>
    </submittedName>
</protein>
<feature type="chain" id="PRO_5041968215" evidence="1">
    <location>
        <begin position="28"/>
        <end position="503"/>
    </location>
</feature>
<sequence length="503" mass="58013">MRLITCITLIIATTVILLNFNPSGVNGTSDQEFGKYWKKLIQPDPTKCLRVIYSYCHNIVRDILRYLQFLIGRPYSSEGLDLTYSLKQETASTVVAELESEVQHFRSGNDENAHKNELVKKLKSVVEHINDIEKALSANFDKKAKLEPITVYMKRIDEGTPWILPFYEWTVAMVKLIEQRIEKLLEKFLLQMFMELEENNIEMSFLCSRDNGIWTTIAQTLRKWNSLTKKVYEHYEGMSIDLYNVRRELQEITVTHVETFQEQAINSMIPKGTAAWPPTFEDCKKFYELYLSQLAEMSQIIPEEERILNLMGLRVHFKSCINGDNTSSNRQKALSGKRIITHNYLSGIGTEITDTMTPSQAYSIVEKEQEKAKKFVSGMQNPLMFALGIRGVKYSQQGELKYCYTTLLDGVREILFWGLQFTVKNAKDRIEIIEKEGVTVENAPEQGEEVKLYNVAESLDVTKILKTAEQAKTEVDKESKRKRLTRNLACPIVSLFEKLKKIS</sequence>
<feature type="signal peptide" evidence="1">
    <location>
        <begin position="1"/>
        <end position="27"/>
    </location>
</feature>
<name>A0AAD4MXT2_9BILA</name>
<evidence type="ECO:0000313" key="3">
    <source>
        <dbReference type="Proteomes" id="UP001201812"/>
    </source>
</evidence>
<reference evidence="2" key="1">
    <citation type="submission" date="2022-01" db="EMBL/GenBank/DDBJ databases">
        <title>Genome Sequence Resource for Two Populations of Ditylenchus destructor, the Migratory Endoparasitic Phytonematode.</title>
        <authorList>
            <person name="Zhang H."/>
            <person name="Lin R."/>
            <person name="Xie B."/>
        </authorList>
    </citation>
    <scope>NUCLEOTIDE SEQUENCE</scope>
    <source>
        <strain evidence="2">BazhouSP</strain>
    </source>
</reference>
<dbReference type="Proteomes" id="UP001201812">
    <property type="component" value="Unassembled WGS sequence"/>
</dbReference>
<proteinExistence type="predicted"/>
<keyword evidence="1" id="KW-0732">Signal</keyword>
<dbReference type="EMBL" id="JAKKPZ010000030">
    <property type="protein sequence ID" value="KAI1709524.1"/>
    <property type="molecule type" value="Genomic_DNA"/>
</dbReference>
<evidence type="ECO:0000256" key="1">
    <source>
        <dbReference type="SAM" id="SignalP"/>
    </source>
</evidence>
<organism evidence="2 3">
    <name type="scientific">Ditylenchus destructor</name>
    <dbReference type="NCBI Taxonomy" id="166010"/>
    <lineage>
        <taxon>Eukaryota</taxon>
        <taxon>Metazoa</taxon>
        <taxon>Ecdysozoa</taxon>
        <taxon>Nematoda</taxon>
        <taxon>Chromadorea</taxon>
        <taxon>Rhabditida</taxon>
        <taxon>Tylenchina</taxon>
        <taxon>Tylenchomorpha</taxon>
        <taxon>Sphaerularioidea</taxon>
        <taxon>Anguinidae</taxon>
        <taxon>Anguininae</taxon>
        <taxon>Ditylenchus</taxon>
    </lineage>
</organism>